<proteinExistence type="predicted"/>
<keyword evidence="1" id="KW-0732">Signal</keyword>
<sequence>MSRLSAAVLGFLVLAALALGCSSEPEPEDTTPAHLRAPAAAYYPPEIVPWGVNALHCEPHEIDWDNTGAHPQTAPGLPDLAYYGDHCIEDWFSGRAGSAVAVVEPGAFLTPTECHRAATHPEIPGVLHDEIGVDIEDVLRPGTAVCVVTDQGRVVRARIDDIDPPTYAPTFRGEATVWTPKPAD</sequence>
<reference evidence="2 3" key="1">
    <citation type="submission" date="2014-06" db="EMBL/GenBank/DDBJ databases">
        <title>Saccharopolyspora rectivirgula DSM-43113 Genome sequencing.</title>
        <authorList>
            <person name="Barrera C."/>
            <person name="Millon L."/>
            <person name="Rognon B."/>
            <person name="Zaugg C."/>
            <person name="Monod M."/>
        </authorList>
    </citation>
    <scope>NUCLEOTIDE SEQUENCE [LARGE SCALE GENOMIC DNA]</scope>
    <source>
        <strain evidence="2 3">DSM 43113</strain>
    </source>
</reference>
<feature type="chain" id="PRO_5039693712" description="Lipoprotein" evidence="1">
    <location>
        <begin position="19"/>
        <end position="184"/>
    </location>
</feature>
<dbReference type="STRING" id="28042.GU90_14740"/>
<protein>
    <recommendedName>
        <fullName evidence="4">Lipoprotein</fullName>
    </recommendedName>
</protein>
<accession>A0A073AW74</accession>
<dbReference type="PROSITE" id="PS51257">
    <property type="entry name" value="PROKAR_LIPOPROTEIN"/>
    <property type="match status" value="1"/>
</dbReference>
<evidence type="ECO:0000313" key="3">
    <source>
        <dbReference type="Proteomes" id="UP000031419"/>
    </source>
</evidence>
<dbReference type="RefSeq" id="WP_037331516.1">
    <property type="nucleotide sequence ID" value="NZ_JNVU01000037.1"/>
</dbReference>
<evidence type="ECO:0000313" key="2">
    <source>
        <dbReference type="EMBL" id="KEI43591.1"/>
    </source>
</evidence>
<comment type="caution">
    <text evidence="2">The sequence shown here is derived from an EMBL/GenBank/DDBJ whole genome shotgun (WGS) entry which is preliminary data.</text>
</comment>
<evidence type="ECO:0000256" key="1">
    <source>
        <dbReference type="SAM" id="SignalP"/>
    </source>
</evidence>
<feature type="signal peptide" evidence="1">
    <location>
        <begin position="1"/>
        <end position="18"/>
    </location>
</feature>
<dbReference type="EMBL" id="JNVU01000037">
    <property type="protein sequence ID" value="KEI43591.1"/>
    <property type="molecule type" value="Genomic_DNA"/>
</dbReference>
<gene>
    <name evidence="2" type="ORF">GU90_14740</name>
</gene>
<dbReference type="eggNOG" id="ENOG502ZSZ5">
    <property type="taxonomic scope" value="Bacteria"/>
</dbReference>
<keyword evidence="3" id="KW-1185">Reference proteome</keyword>
<name>A0A073AW74_9PSEU</name>
<organism evidence="2 3">
    <name type="scientific">Saccharopolyspora rectivirgula</name>
    <dbReference type="NCBI Taxonomy" id="28042"/>
    <lineage>
        <taxon>Bacteria</taxon>
        <taxon>Bacillati</taxon>
        <taxon>Actinomycetota</taxon>
        <taxon>Actinomycetes</taxon>
        <taxon>Pseudonocardiales</taxon>
        <taxon>Pseudonocardiaceae</taxon>
        <taxon>Saccharopolyspora</taxon>
    </lineage>
</organism>
<dbReference type="OrthoDB" id="5195606at2"/>
<dbReference type="Proteomes" id="UP000031419">
    <property type="component" value="Unassembled WGS sequence"/>
</dbReference>
<dbReference type="AlphaFoldDB" id="A0A073AW74"/>
<evidence type="ECO:0008006" key="4">
    <source>
        <dbReference type="Google" id="ProtNLM"/>
    </source>
</evidence>